<name>R7Z0B6_CONA1</name>
<gene>
    <name evidence="2" type="ORF">W97_06896</name>
</gene>
<dbReference type="AlphaFoldDB" id="R7Z0B6"/>
<accession>R7Z0B6</accession>
<dbReference type="RefSeq" id="XP_007782845.1">
    <property type="nucleotide sequence ID" value="XM_007784655.1"/>
</dbReference>
<sequence length="514" mass="56485">MKPSLLRYSFLAEDLPVVPSTTPYERTRLANDPESNEGQVHDETLPQGLDTSGLNALATAAEIDRAGTILFEAGRGAWYDSSSGASSPEHDSADETDVAAPDNLPNYSVDRESLDVLCAAARHVEAGGEANTEVQAQDEAEIETEVETEVEMDIDAGLEVDLDTEAESEAEPELDIEVDAGLDAEVDTESDTEIEIKADEGDSDDADHFKFVVGRLTKDKDGNPIDQVALLTLHCIDENSNPRVHLLKAPANWDDKAEILKLNRSKNQYLRRVTKKAQRDLQAWQDDEREHLRSLYLANNQITVTQVMKSLNKFNKGKAWNSAVQGQDLPRKERGVASVHSEWKRENGVIENLKKELAKTKSGKKAKLTTKEAKSATKAKSTAKGKSAAKRQSTVKDGSTAELERDGEAEKEQVQEQDEEVVDTIQGQEDDGKTNDGPAQRGLTRDNRNFKKRNHDAVDEDNEEDSTEPPRKRRIATAGGSGSARPALERSKAAPPVAGPSNTTRSLLRKRKQT</sequence>
<evidence type="ECO:0000313" key="3">
    <source>
        <dbReference type="Proteomes" id="UP000016924"/>
    </source>
</evidence>
<dbReference type="OrthoDB" id="10417061at2759"/>
<dbReference type="Proteomes" id="UP000016924">
    <property type="component" value="Unassembled WGS sequence"/>
</dbReference>
<proteinExistence type="predicted"/>
<evidence type="ECO:0000313" key="2">
    <source>
        <dbReference type="EMBL" id="EON67528.1"/>
    </source>
</evidence>
<feature type="region of interest" description="Disordered" evidence="1">
    <location>
        <begin position="80"/>
        <end position="107"/>
    </location>
</feature>
<feature type="compositionally biased region" description="Basic and acidic residues" evidence="1">
    <location>
        <begin position="402"/>
        <end position="414"/>
    </location>
</feature>
<keyword evidence="3" id="KW-1185">Reference proteome</keyword>
<feature type="region of interest" description="Disordered" evidence="1">
    <location>
        <begin position="358"/>
        <end position="514"/>
    </location>
</feature>
<feature type="region of interest" description="Disordered" evidence="1">
    <location>
        <begin position="22"/>
        <end position="51"/>
    </location>
</feature>
<organism evidence="2 3">
    <name type="scientific">Coniosporium apollinis (strain CBS 100218)</name>
    <name type="common">Rock-inhabiting black yeast</name>
    <dbReference type="NCBI Taxonomy" id="1168221"/>
    <lineage>
        <taxon>Eukaryota</taxon>
        <taxon>Fungi</taxon>
        <taxon>Dikarya</taxon>
        <taxon>Ascomycota</taxon>
        <taxon>Pezizomycotina</taxon>
        <taxon>Dothideomycetes</taxon>
        <taxon>Dothideomycetes incertae sedis</taxon>
        <taxon>Coniosporium</taxon>
    </lineage>
</organism>
<dbReference type="GeneID" id="19904207"/>
<dbReference type="EMBL" id="JH767588">
    <property type="protein sequence ID" value="EON67528.1"/>
    <property type="molecule type" value="Genomic_DNA"/>
</dbReference>
<protein>
    <submittedName>
        <fullName evidence="2">Uncharacterized protein</fullName>
    </submittedName>
</protein>
<feature type="compositionally biased region" description="Acidic residues" evidence="1">
    <location>
        <begin position="458"/>
        <end position="467"/>
    </location>
</feature>
<dbReference type="HOGENOM" id="CLU_529977_0_0_1"/>
<reference evidence="3" key="1">
    <citation type="submission" date="2012-06" db="EMBL/GenBank/DDBJ databases">
        <title>The genome sequence of Coniosporium apollinis CBS 100218.</title>
        <authorList>
            <consortium name="The Broad Institute Genome Sequencing Platform"/>
            <person name="Cuomo C."/>
            <person name="Gorbushina A."/>
            <person name="Noack S."/>
            <person name="Walker B."/>
            <person name="Young S.K."/>
            <person name="Zeng Q."/>
            <person name="Gargeya S."/>
            <person name="Fitzgerald M."/>
            <person name="Haas B."/>
            <person name="Abouelleil A."/>
            <person name="Alvarado L."/>
            <person name="Arachchi H.M."/>
            <person name="Berlin A.M."/>
            <person name="Chapman S.B."/>
            <person name="Goldberg J."/>
            <person name="Griggs A."/>
            <person name="Gujja S."/>
            <person name="Hansen M."/>
            <person name="Howarth C."/>
            <person name="Imamovic A."/>
            <person name="Larimer J."/>
            <person name="McCowan C."/>
            <person name="Montmayeur A."/>
            <person name="Murphy C."/>
            <person name="Neiman D."/>
            <person name="Pearson M."/>
            <person name="Priest M."/>
            <person name="Roberts A."/>
            <person name="Saif S."/>
            <person name="Shea T."/>
            <person name="Sisk P."/>
            <person name="Sykes S."/>
            <person name="Wortman J."/>
            <person name="Nusbaum C."/>
            <person name="Birren B."/>
        </authorList>
    </citation>
    <scope>NUCLEOTIDE SEQUENCE [LARGE SCALE GENOMIC DNA]</scope>
    <source>
        <strain evidence="3">CBS 100218</strain>
    </source>
</reference>
<evidence type="ECO:0000256" key="1">
    <source>
        <dbReference type="SAM" id="MobiDB-lite"/>
    </source>
</evidence>